<dbReference type="PROSITE" id="PS51083">
    <property type="entry name" value="ZF_HIT"/>
    <property type="match status" value="1"/>
</dbReference>
<feature type="domain" description="HIT-type" evidence="2">
    <location>
        <begin position="4"/>
        <end position="37"/>
    </location>
</feature>
<dbReference type="SUPFAM" id="SSF144232">
    <property type="entry name" value="HIT/MYND zinc finger-like"/>
    <property type="match status" value="1"/>
</dbReference>
<dbReference type="Pfam" id="PF21373">
    <property type="entry name" value="ZNHIT3_C"/>
    <property type="match status" value="1"/>
</dbReference>
<gene>
    <name evidence="3" type="ORF">PV328_008619</name>
</gene>
<dbReference type="AlphaFoldDB" id="A0AA39FJZ9"/>
<dbReference type="InterPro" id="IPR048371">
    <property type="entry name" value="ZNHIT3_C"/>
</dbReference>
<comment type="caution">
    <text evidence="3">The sequence shown here is derived from an EMBL/GenBank/DDBJ whole genome shotgun (WGS) entry which is preliminary data.</text>
</comment>
<keyword evidence="1" id="KW-0863">Zinc-finger</keyword>
<dbReference type="Gene3D" id="3.30.60.190">
    <property type="match status" value="1"/>
</dbReference>
<reference evidence="3" key="1">
    <citation type="journal article" date="2023" name="bioRxiv">
        <title>Scaffold-level genome assemblies of two parasitoid biocontrol wasps reveal the parthenogenesis mechanism and an associated novel virus.</title>
        <authorList>
            <person name="Inwood S."/>
            <person name="Skelly J."/>
            <person name="Guhlin J."/>
            <person name="Harrop T."/>
            <person name="Goldson S."/>
            <person name="Dearden P."/>
        </authorList>
    </citation>
    <scope>NUCLEOTIDE SEQUENCE</scope>
    <source>
        <strain evidence="3">Irish</strain>
        <tissue evidence="3">Whole body</tissue>
    </source>
</reference>
<organism evidence="3 4">
    <name type="scientific">Microctonus aethiopoides</name>
    <dbReference type="NCBI Taxonomy" id="144406"/>
    <lineage>
        <taxon>Eukaryota</taxon>
        <taxon>Metazoa</taxon>
        <taxon>Ecdysozoa</taxon>
        <taxon>Arthropoda</taxon>
        <taxon>Hexapoda</taxon>
        <taxon>Insecta</taxon>
        <taxon>Pterygota</taxon>
        <taxon>Neoptera</taxon>
        <taxon>Endopterygota</taxon>
        <taxon>Hymenoptera</taxon>
        <taxon>Apocrita</taxon>
        <taxon>Ichneumonoidea</taxon>
        <taxon>Braconidae</taxon>
        <taxon>Euphorinae</taxon>
        <taxon>Microctonus</taxon>
    </lineage>
</organism>
<keyword evidence="1" id="KW-0479">Metal-binding</keyword>
<dbReference type="GO" id="GO:0008270">
    <property type="term" value="F:zinc ion binding"/>
    <property type="evidence" value="ECO:0007669"/>
    <property type="project" value="UniProtKB-UniRule"/>
</dbReference>
<dbReference type="EMBL" id="JAQQBS010000003">
    <property type="protein sequence ID" value="KAK0170821.1"/>
    <property type="molecule type" value="Genomic_DNA"/>
</dbReference>
<keyword evidence="1" id="KW-0862">Zinc</keyword>
<proteinExistence type="predicted"/>
<sequence length="133" mass="14899">MKDCCVCLTNNSRYKCPTCKQNYCSAACCKAHKTVGCEPPRVENVEDVEPQKTVKYDFPTEDTVPLEKLQLLRYSDDVKECLNNPHVRDIIRGIVHHSDPTSAIASAMTEPIFVELADACLKVVEPPDDEKPC</sequence>
<reference evidence="3" key="2">
    <citation type="submission" date="2023-03" db="EMBL/GenBank/DDBJ databases">
        <authorList>
            <person name="Inwood S.N."/>
            <person name="Skelly J.G."/>
            <person name="Guhlin J."/>
            <person name="Harrop T.W.R."/>
            <person name="Goldson S.G."/>
            <person name="Dearden P.K."/>
        </authorList>
    </citation>
    <scope>NUCLEOTIDE SEQUENCE</scope>
    <source>
        <strain evidence="3">Irish</strain>
        <tissue evidence="3">Whole body</tissue>
    </source>
</reference>
<accession>A0AA39FJZ9</accession>
<evidence type="ECO:0000256" key="1">
    <source>
        <dbReference type="PROSITE-ProRule" id="PRU00453"/>
    </source>
</evidence>
<protein>
    <recommendedName>
        <fullName evidence="2">HIT-type domain-containing protein</fullName>
    </recommendedName>
</protein>
<dbReference type="CDD" id="cd23024">
    <property type="entry name" value="zf-HIT_ZNHIT2-3"/>
    <property type="match status" value="1"/>
</dbReference>
<dbReference type="Proteomes" id="UP001168990">
    <property type="component" value="Unassembled WGS sequence"/>
</dbReference>
<keyword evidence="4" id="KW-1185">Reference proteome</keyword>
<evidence type="ECO:0000259" key="2">
    <source>
        <dbReference type="PROSITE" id="PS51083"/>
    </source>
</evidence>
<dbReference type="InterPro" id="IPR007529">
    <property type="entry name" value="Znf_HIT"/>
</dbReference>
<evidence type="ECO:0000313" key="3">
    <source>
        <dbReference type="EMBL" id="KAK0170821.1"/>
    </source>
</evidence>
<name>A0AA39FJZ9_9HYME</name>
<evidence type="ECO:0000313" key="4">
    <source>
        <dbReference type="Proteomes" id="UP001168990"/>
    </source>
</evidence>